<evidence type="ECO:0000256" key="2">
    <source>
        <dbReference type="SAM" id="Phobius"/>
    </source>
</evidence>
<evidence type="ECO:0000313" key="3">
    <source>
        <dbReference type="EMBL" id="TQF11079.1"/>
    </source>
</evidence>
<keyword evidence="2" id="KW-0472">Membrane</keyword>
<keyword evidence="2" id="KW-0812">Transmembrane</keyword>
<protein>
    <recommendedName>
        <fullName evidence="5">Tetratricopeptide repeat protein</fullName>
    </recommendedName>
</protein>
<feature type="transmembrane region" description="Helical" evidence="2">
    <location>
        <begin position="20"/>
        <end position="38"/>
    </location>
</feature>
<dbReference type="OrthoDB" id="5518019at2"/>
<feature type="region of interest" description="Disordered" evidence="1">
    <location>
        <begin position="454"/>
        <end position="478"/>
    </location>
</feature>
<dbReference type="RefSeq" id="WP_141647147.1">
    <property type="nucleotide sequence ID" value="NZ_VIFM01000211.1"/>
</dbReference>
<dbReference type="Gene3D" id="1.25.40.10">
    <property type="entry name" value="Tetratricopeptide repeat domain"/>
    <property type="match status" value="1"/>
</dbReference>
<keyword evidence="4" id="KW-1185">Reference proteome</keyword>
<dbReference type="AlphaFoldDB" id="A0A540WPZ3"/>
<reference evidence="3 4" key="1">
    <citation type="submission" date="2019-06" db="EMBL/GenBank/DDBJ databases">
        <authorList>
            <person name="Livingstone P."/>
            <person name="Whitworth D."/>
        </authorList>
    </citation>
    <scope>NUCLEOTIDE SEQUENCE [LARGE SCALE GENOMIC DNA]</scope>
    <source>
        <strain evidence="3 4">AM401</strain>
    </source>
</reference>
<evidence type="ECO:0000313" key="4">
    <source>
        <dbReference type="Proteomes" id="UP000315369"/>
    </source>
</evidence>
<name>A0A540WPZ3_9BACT</name>
<dbReference type="InterPro" id="IPR011990">
    <property type="entry name" value="TPR-like_helical_dom_sf"/>
</dbReference>
<comment type="caution">
    <text evidence="3">The sequence shown here is derived from an EMBL/GenBank/DDBJ whole genome shotgun (WGS) entry which is preliminary data.</text>
</comment>
<proteinExistence type="predicted"/>
<dbReference type="Proteomes" id="UP000315369">
    <property type="component" value="Unassembled WGS sequence"/>
</dbReference>
<evidence type="ECO:0000256" key="1">
    <source>
        <dbReference type="SAM" id="MobiDB-lite"/>
    </source>
</evidence>
<sequence length="478" mass="51861">MTDPIPPPSTQGSSGRKAALWSGVGLVVALVAGGALFFRGRQSPPGHDAHDHGEHSPKKQGAAKPTVSPEVLRHTDRAARAAATGELKKARESLGEALMLAPRHAPALFVHACLALEEGNDAEAATVLGQLAAVAPGSPELKLLETLRELRRAPGVSWQQAFRDAWVTLGRPNLGKSELLPGATPLPPDPTASDWEKLAWERAPSDDVKLRLALASRKLDADKSLFLLAQVPRLENPDLYLAVRDALRGESLPESEHERARKTFRQKLESLAAAHPRSMQLQLLLLLGDTESGTELTAAEIDALERVATLPAWRETSFHDGYRETRRLLKEAGVPDASALAMAVSLRGINERGTWILRTRNVATRGALSPEGRQRLGRITRDIGASLVQQTTVVERMTGLQLVRGGSQDLEDDAGRTLAMNQIKELEQAIAVFQQTAMERWPLNSLTEELLEESTRDEPRYLQSFGAKAPAGAARMGP</sequence>
<keyword evidence="2" id="KW-1133">Transmembrane helix</keyword>
<organism evidence="3 4">
    <name type="scientific">Myxococcus llanfairpwllgwyngyllgogerychwyrndrobwllllantysiliogogogochensis</name>
    <dbReference type="NCBI Taxonomy" id="2590453"/>
    <lineage>
        <taxon>Bacteria</taxon>
        <taxon>Pseudomonadati</taxon>
        <taxon>Myxococcota</taxon>
        <taxon>Myxococcia</taxon>
        <taxon>Myxococcales</taxon>
        <taxon>Cystobacterineae</taxon>
        <taxon>Myxococcaceae</taxon>
        <taxon>Myxococcus</taxon>
    </lineage>
</organism>
<dbReference type="EMBL" id="VIFM01000211">
    <property type="protein sequence ID" value="TQF11079.1"/>
    <property type="molecule type" value="Genomic_DNA"/>
</dbReference>
<evidence type="ECO:0008006" key="5">
    <source>
        <dbReference type="Google" id="ProtNLM"/>
    </source>
</evidence>
<feature type="region of interest" description="Disordered" evidence="1">
    <location>
        <begin position="41"/>
        <end position="71"/>
    </location>
</feature>
<accession>A0A540WPZ3</accession>
<dbReference type="SUPFAM" id="SSF48452">
    <property type="entry name" value="TPR-like"/>
    <property type="match status" value="1"/>
</dbReference>
<feature type="compositionally biased region" description="Basic and acidic residues" evidence="1">
    <location>
        <begin position="47"/>
        <end position="57"/>
    </location>
</feature>
<gene>
    <name evidence="3" type="ORF">FJV41_36055</name>
</gene>